<protein>
    <submittedName>
        <fullName evidence="2">Uncharacterized protein</fullName>
    </submittedName>
</protein>
<name>C0CM49_BLAHS</name>
<accession>C0CM49</accession>
<evidence type="ECO:0000256" key="1">
    <source>
        <dbReference type="SAM" id="Phobius"/>
    </source>
</evidence>
<dbReference type="eggNOG" id="ENOG502ZMKT">
    <property type="taxonomic scope" value="Bacteria"/>
</dbReference>
<reference evidence="2 3" key="1">
    <citation type="submission" date="2009-01" db="EMBL/GenBank/DDBJ databases">
        <authorList>
            <person name="Fulton L."/>
            <person name="Clifton S."/>
            <person name="Fulton B."/>
            <person name="Xu J."/>
            <person name="Minx P."/>
            <person name="Pepin K.H."/>
            <person name="Johnson M."/>
            <person name="Bhonagiri V."/>
            <person name="Nash W.E."/>
            <person name="Mardis E.R."/>
            <person name="Wilson R.K."/>
        </authorList>
    </citation>
    <scope>NUCLEOTIDE SEQUENCE [LARGE SCALE GENOMIC DNA]</scope>
    <source>
        <strain evidence="3">DSM 10507 / JCM 14656 / S5a33</strain>
    </source>
</reference>
<keyword evidence="1" id="KW-0472">Membrane</keyword>
<evidence type="ECO:0000313" key="2">
    <source>
        <dbReference type="EMBL" id="EEG49119.1"/>
    </source>
</evidence>
<dbReference type="PATRIC" id="fig|476272.21.peg.1968"/>
<dbReference type="RefSeq" id="WP_005948829.1">
    <property type="nucleotide sequence ID" value="NZ_CP136423.1"/>
</dbReference>
<evidence type="ECO:0000313" key="3">
    <source>
        <dbReference type="Proteomes" id="UP000003100"/>
    </source>
</evidence>
<feature type="transmembrane region" description="Helical" evidence="1">
    <location>
        <begin position="45"/>
        <end position="64"/>
    </location>
</feature>
<keyword evidence="1" id="KW-0812">Transmembrane</keyword>
<dbReference type="GeneID" id="86822335"/>
<keyword evidence="1" id="KW-1133">Transmembrane helix</keyword>
<dbReference type="HOGENOM" id="CLU_2731946_0_0_9"/>
<gene>
    <name evidence="2" type="ORF">RUMHYD_01925</name>
</gene>
<dbReference type="Proteomes" id="UP000003100">
    <property type="component" value="Unassembled WGS sequence"/>
</dbReference>
<organism evidence="2 3">
    <name type="scientific">Blautia hydrogenotrophica (strain DSM 10507 / JCM 14656 / S5a33)</name>
    <name type="common">Ruminococcus hydrogenotrophicus</name>
    <dbReference type="NCBI Taxonomy" id="476272"/>
    <lineage>
        <taxon>Bacteria</taxon>
        <taxon>Bacillati</taxon>
        <taxon>Bacillota</taxon>
        <taxon>Clostridia</taxon>
        <taxon>Lachnospirales</taxon>
        <taxon>Lachnospiraceae</taxon>
        <taxon>Blautia</taxon>
    </lineage>
</organism>
<dbReference type="AlphaFoldDB" id="C0CM49"/>
<comment type="caution">
    <text evidence="2">The sequence shown here is derived from an EMBL/GenBank/DDBJ whole genome shotgun (WGS) entry which is preliminary data.</text>
</comment>
<proteinExistence type="predicted"/>
<feature type="transmembrane region" description="Helical" evidence="1">
    <location>
        <begin position="12"/>
        <end position="39"/>
    </location>
</feature>
<reference evidence="2 3" key="2">
    <citation type="submission" date="2009-02" db="EMBL/GenBank/DDBJ databases">
        <title>Draft genome sequence of Blautia hydrogenotrophica DSM 10507 (Ruminococcus hydrogenotrophicus DSM 10507).</title>
        <authorList>
            <person name="Sudarsanam P."/>
            <person name="Ley R."/>
            <person name="Guruge J."/>
            <person name="Turnbaugh P.J."/>
            <person name="Mahowald M."/>
            <person name="Liep D."/>
            <person name="Gordon J."/>
        </authorList>
    </citation>
    <scope>NUCLEOTIDE SEQUENCE [LARGE SCALE GENOMIC DNA]</scope>
    <source>
        <strain evidence="3">DSM 10507 / JCM 14656 / S5a33</strain>
    </source>
</reference>
<keyword evidence="3" id="KW-1185">Reference proteome</keyword>
<dbReference type="EMBL" id="ACBZ01000101">
    <property type="protein sequence ID" value="EEG49119.1"/>
    <property type="molecule type" value="Genomic_DNA"/>
</dbReference>
<sequence>MKEKIKQGGIIAVVVIGLLVVLYGISWIVTCGIIKLITMCFGWKFSWAIATGIWLIICILKSIFSVTVKKD</sequence>